<dbReference type="Proteomes" id="UP000186922">
    <property type="component" value="Unassembled WGS sequence"/>
</dbReference>
<keyword evidence="2" id="KW-1185">Reference proteome</keyword>
<proteinExistence type="predicted"/>
<sequence>MLRNRASGSIGFGVYPDPLLFTNKRDFPNTILASPVDGAAISLAHMLLYRLYEWNIICVVGDTGFAPSAAAVPKLKQSLTQAAVSLKQEKHFMLIDSSAKNFTVQLDSFLEFVRVSARVIQIVAHTDIVRKILVSYIFEE</sequence>
<accession>A0A1D1V8F9</accession>
<evidence type="ECO:0000313" key="2">
    <source>
        <dbReference type="Proteomes" id="UP000186922"/>
    </source>
</evidence>
<protein>
    <submittedName>
        <fullName evidence="1">Uncharacterized protein</fullName>
    </submittedName>
</protein>
<organism evidence="1 2">
    <name type="scientific">Ramazzottius varieornatus</name>
    <name type="common">Water bear</name>
    <name type="synonym">Tardigrade</name>
    <dbReference type="NCBI Taxonomy" id="947166"/>
    <lineage>
        <taxon>Eukaryota</taxon>
        <taxon>Metazoa</taxon>
        <taxon>Ecdysozoa</taxon>
        <taxon>Tardigrada</taxon>
        <taxon>Eutardigrada</taxon>
        <taxon>Parachela</taxon>
        <taxon>Hypsibioidea</taxon>
        <taxon>Ramazzottiidae</taxon>
        <taxon>Ramazzottius</taxon>
    </lineage>
</organism>
<dbReference type="AlphaFoldDB" id="A0A1D1V8F9"/>
<reference evidence="1 2" key="1">
    <citation type="journal article" date="2016" name="Nat. Commun.">
        <title>Extremotolerant tardigrade genome and improved radiotolerance of human cultured cells by tardigrade-unique protein.</title>
        <authorList>
            <person name="Hashimoto T."/>
            <person name="Horikawa D.D."/>
            <person name="Saito Y."/>
            <person name="Kuwahara H."/>
            <person name="Kozuka-Hata H."/>
            <person name="Shin-I T."/>
            <person name="Minakuchi Y."/>
            <person name="Ohishi K."/>
            <person name="Motoyama A."/>
            <person name="Aizu T."/>
            <person name="Enomoto A."/>
            <person name="Kondo K."/>
            <person name="Tanaka S."/>
            <person name="Hara Y."/>
            <person name="Koshikawa S."/>
            <person name="Sagara H."/>
            <person name="Miura T."/>
            <person name="Yokobori S."/>
            <person name="Miyagawa K."/>
            <person name="Suzuki Y."/>
            <person name="Kubo T."/>
            <person name="Oyama M."/>
            <person name="Kohara Y."/>
            <person name="Fujiyama A."/>
            <person name="Arakawa K."/>
            <person name="Katayama T."/>
            <person name="Toyoda A."/>
            <person name="Kunieda T."/>
        </authorList>
    </citation>
    <scope>NUCLEOTIDE SEQUENCE [LARGE SCALE GENOMIC DNA]</scope>
    <source>
        <strain evidence="1 2">YOKOZUNA-1</strain>
    </source>
</reference>
<gene>
    <name evidence="1" type="primary">RvY_06788-1</name>
    <name evidence="1" type="synonym">RvY_06788.1</name>
    <name evidence="1" type="ORF">RvY_06788</name>
</gene>
<dbReference type="EMBL" id="BDGG01000003">
    <property type="protein sequence ID" value="GAU95113.1"/>
    <property type="molecule type" value="Genomic_DNA"/>
</dbReference>
<name>A0A1D1V8F9_RAMVA</name>
<evidence type="ECO:0000313" key="1">
    <source>
        <dbReference type="EMBL" id="GAU95113.1"/>
    </source>
</evidence>
<comment type="caution">
    <text evidence="1">The sequence shown here is derived from an EMBL/GenBank/DDBJ whole genome shotgun (WGS) entry which is preliminary data.</text>
</comment>